<dbReference type="CDD" id="cd00143">
    <property type="entry name" value="PP2Cc"/>
    <property type="match status" value="1"/>
</dbReference>
<evidence type="ECO:0000313" key="10">
    <source>
        <dbReference type="EMBL" id="DAD49208.1"/>
    </source>
</evidence>
<dbReference type="SUPFAM" id="SSF81606">
    <property type="entry name" value="PP2C-like"/>
    <property type="match status" value="1"/>
</dbReference>
<proteinExistence type="predicted"/>
<sequence>MLRCQRLVENVCVFGIFDGHGGSRAVEFLKEHLFENNLMRNPRFMTDTKLAISESYKETDMDFLEAESNTCKDDDSTTSVAGLPFICCKSGKTIPLSKDHKSNRTDDRKRIKSTGGVVMWTRTWRVGGVLAMS</sequence>
<keyword evidence="4" id="KW-0479">Metal-binding</keyword>
<dbReference type="Proteomes" id="UP000607653">
    <property type="component" value="Unassembled WGS sequence"/>
</dbReference>
<evidence type="ECO:0000256" key="3">
    <source>
        <dbReference type="ARBA" id="ARBA00013081"/>
    </source>
</evidence>
<evidence type="ECO:0000256" key="1">
    <source>
        <dbReference type="ARBA" id="ARBA00001936"/>
    </source>
</evidence>
<accession>A0A823A619</accession>
<evidence type="ECO:0000259" key="9">
    <source>
        <dbReference type="PROSITE" id="PS51746"/>
    </source>
</evidence>
<evidence type="ECO:0000256" key="5">
    <source>
        <dbReference type="ARBA" id="ARBA00022801"/>
    </source>
</evidence>
<dbReference type="GO" id="GO:0004722">
    <property type="term" value="F:protein serine/threonine phosphatase activity"/>
    <property type="evidence" value="ECO:0007669"/>
    <property type="project" value="UniProtKB-EC"/>
</dbReference>
<evidence type="ECO:0000256" key="2">
    <source>
        <dbReference type="ARBA" id="ARBA00001946"/>
    </source>
</evidence>
<dbReference type="InterPro" id="IPR036457">
    <property type="entry name" value="PPM-type-like_dom_sf"/>
</dbReference>
<evidence type="ECO:0000256" key="7">
    <source>
        <dbReference type="ARBA" id="ARBA00022912"/>
    </source>
</evidence>
<keyword evidence="7" id="KW-0904">Protein phosphatase</keyword>
<comment type="cofactor">
    <cofactor evidence="2">
        <name>Mg(2+)</name>
        <dbReference type="ChEBI" id="CHEBI:18420"/>
    </cofactor>
</comment>
<keyword evidence="11" id="KW-1185">Reference proteome</keyword>
<keyword evidence="8" id="KW-0464">Manganese</keyword>
<dbReference type="PROSITE" id="PS51746">
    <property type="entry name" value="PPM_2"/>
    <property type="match status" value="1"/>
</dbReference>
<dbReference type="InterPro" id="IPR001932">
    <property type="entry name" value="PPM-type_phosphatase-like_dom"/>
</dbReference>
<reference evidence="10 11" key="1">
    <citation type="journal article" date="2020" name="Mol. Biol. Evol.">
        <title>Distinct Expression and Methylation Patterns for Genes with Different Fates following a Single Whole-Genome Duplication in Flowering Plants.</title>
        <authorList>
            <person name="Shi T."/>
            <person name="Rahmani R.S."/>
            <person name="Gugger P.F."/>
            <person name="Wang M."/>
            <person name="Li H."/>
            <person name="Zhang Y."/>
            <person name="Li Z."/>
            <person name="Wang Q."/>
            <person name="Van de Peer Y."/>
            <person name="Marchal K."/>
            <person name="Chen J."/>
        </authorList>
    </citation>
    <scope>NUCLEOTIDE SEQUENCE [LARGE SCALE GENOMIC DNA]</scope>
    <source>
        <tissue evidence="10">Leaf</tissue>
    </source>
</reference>
<gene>
    <name evidence="10" type="ORF">HUJ06_019145</name>
</gene>
<evidence type="ECO:0000256" key="8">
    <source>
        <dbReference type="ARBA" id="ARBA00023211"/>
    </source>
</evidence>
<evidence type="ECO:0000256" key="4">
    <source>
        <dbReference type="ARBA" id="ARBA00022723"/>
    </source>
</evidence>
<dbReference type="EMBL" id="DUZY01000008">
    <property type="protein sequence ID" value="DAD49208.1"/>
    <property type="molecule type" value="Genomic_DNA"/>
</dbReference>
<dbReference type="InterPro" id="IPR000222">
    <property type="entry name" value="PP2C_BS"/>
</dbReference>
<dbReference type="EC" id="3.1.3.16" evidence="3"/>
<keyword evidence="5" id="KW-0378">Hydrolase</keyword>
<dbReference type="PROSITE" id="PS01032">
    <property type="entry name" value="PPM_1"/>
    <property type="match status" value="1"/>
</dbReference>
<evidence type="ECO:0000313" key="11">
    <source>
        <dbReference type="Proteomes" id="UP000607653"/>
    </source>
</evidence>
<comment type="caution">
    <text evidence="10">The sequence shown here is derived from an EMBL/GenBank/DDBJ whole genome shotgun (WGS) entry which is preliminary data.</text>
</comment>
<dbReference type="AlphaFoldDB" id="A0A823A619"/>
<dbReference type="InterPro" id="IPR015655">
    <property type="entry name" value="PP2C"/>
</dbReference>
<keyword evidence="6" id="KW-0460">Magnesium</keyword>
<comment type="cofactor">
    <cofactor evidence="1">
        <name>Mn(2+)</name>
        <dbReference type="ChEBI" id="CHEBI:29035"/>
    </cofactor>
</comment>
<protein>
    <recommendedName>
        <fullName evidence="3">protein-serine/threonine phosphatase</fullName>
        <ecNumber evidence="3">3.1.3.16</ecNumber>
    </recommendedName>
</protein>
<dbReference type="PANTHER" id="PTHR47992">
    <property type="entry name" value="PROTEIN PHOSPHATASE"/>
    <property type="match status" value="1"/>
</dbReference>
<dbReference type="GO" id="GO:0046872">
    <property type="term" value="F:metal ion binding"/>
    <property type="evidence" value="ECO:0007669"/>
    <property type="project" value="UniProtKB-KW"/>
</dbReference>
<name>A0A823A619_NELNU</name>
<dbReference type="Pfam" id="PF00481">
    <property type="entry name" value="PP2C"/>
    <property type="match status" value="1"/>
</dbReference>
<feature type="domain" description="PPM-type phosphatase" evidence="9">
    <location>
        <begin position="1"/>
        <end position="133"/>
    </location>
</feature>
<evidence type="ECO:0000256" key="6">
    <source>
        <dbReference type="ARBA" id="ARBA00022842"/>
    </source>
</evidence>
<organism evidence="10 11">
    <name type="scientific">Nelumbo nucifera</name>
    <name type="common">Sacred lotus</name>
    <dbReference type="NCBI Taxonomy" id="4432"/>
    <lineage>
        <taxon>Eukaryota</taxon>
        <taxon>Viridiplantae</taxon>
        <taxon>Streptophyta</taxon>
        <taxon>Embryophyta</taxon>
        <taxon>Tracheophyta</taxon>
        <taxon>Spermatophyta</taxon>
        <taxon>Magnoliopsida</taxon>
        <taxon>Proteales</taxon>
        <taxon>Nelumbonaceae</taxon>
        <taxon>Nelumbo</taxon>
    </lineage>
</organism>
<dbReference type="Gene3D" id="3.60.40.10">
    <property type="entry name" value="PPM-type phosphatase domain"/>
    <property type="match status" value="2"/>
</dbReference>